<accession>A0A8J7GKU3</accession>
<dbReference type="EMBL" id="JADOUF010000001">
    <property type="protein sequence ID" value="MBG6139510.1"/>
    <property type="molecule type" value="Genomic_DNA"/>
</dbReference>
<proteinExistence type="predicted"/>
<feature type="region of interest" description="Disordered" evidence="1">
    <location>
        <begin position="1"/>
        <end position="28"/>
    </location>
</feature>
<organism evidence="2 3">
    <name type="scientific">Longispora fulva</name>
    <dbReference type="NCBI Taxonomy" id="619741"/>
    <lineage>
        <taxon>Bacteria</taxon>
        <taxon>Bacillati</taxon>
        <taxon>Actinomycetota</taxon>
        <taxon>Actinomycetes</taxon>
        <taxon>Micromonosporales</taxon>
        <taxon>Micromonosporaceae</taxon>
        <taxon>Longispora</taxon>
    </lineage>
</organism>
<dbReference type="AlphaFoldDB" id="A0A8J7GKU3"/>
<keyword evidence="3" id="KW-1185">Reference proteome</keyword>
<evidence type="ECO:0000256" key="1">
    <source>
        <dbReference type="SAM" id="MobiDB-lite"/>
    </source>
</evidence>
<protein>
    <submittedName>
        <fullName evidence="2">Uncharacterized protein</fullName>
    </submittedName>
</protein>
<comment type="caution">
    <text evidence="2">The sequence shown here is derived from an EMBL/GenBank/DDBJ whole genome shotgun (WGS) entry which is preliminary data.</text>
</comment>
<sequence length="59" mass="6446">MARDEISDLDAQEESDVLEESLEAETLPEEEPVIGIETPEADAIEQAQLIPDAGEDYEG</sequence>
<evidence type="ECO:0000313" key="2">
    <source>
        <dbReference type="EMBL" id="MBG6139510.1"/>
    </source>
</evidence>
<dbReference type="Proteomes" id="UP000622552">
    <property type="component" value="Unassembled WGS sequence"/>
</dbReference>
<dbReference type="RefSeq" id="WP_197006161.1">
    <property type="nucleotide sequence ID" value="NZ_BONS01000008.1"/>
</dbReference>
<feature type="compositionally biased region" description="Acidic residues" evidence="1">
    <location>
        <begin position="7"/>
        <end position="28"/>
    </location>
</feature>
<name>A0A8J7GKU3_9ACTN</name>
<gene>
    <name evidence="2" type="ORF">IW245_005704</name>
</gene>
<reference evidence="2" key="1">
    <citation type="submission" date="2020-11" db="EMBL/GenBank/DDBJ databases">
        <title>Sequencing the genomes of 1000 actinobacteria strains.</title>
        <authorList>
            <person name="Klenk H.-P."/>
        </authorList>
    </citation>
    <scope>NUCLEOTIDE SEQUENCE</scope>
    <source>
        <strain evidence="2">DSM 45356</strain>
    </source>
</reference>
<evidence type="ECO:0000313" key="3">
    <source>
        <dbReference type="Proteomes" id="UP000622552"/>
    </source>
</evidence>